<dbReference type="RefSeq" id="WP_070364747.1">
    <property type="nucleotide sequence ID" value="NZ_CP016070.1"/>
</dbReference>
<accession>A0A1D8S3U5</accession>
<evidence type="ECO:0000256" key="1">
    <source>
        <dbReference type="ARBA" id="ARBA00001947"/>
    </source>
</evidence>
<proteinExistence type="inferred from homology"/>
<evidence type="ECO:0000256" key="2">
    <source>
        <dbReference type="ARBA" id="ARBA00008072"/>
    </source>
</evidence>
<dbReference type="Pfam" id="PF00107">
    <property type="entry name" value="ADH_zinc_N"/>
    <property type="match status" value="1"/>
</dbReference>
<dbReference type="InterPro" id="IPR036291">
    <property type="entry name" value="NAD(P)-bd_dom_sf"/>
</dbReference>
<evidence type="ECO:0000256" key="4">
    <source>
        <dbReference type="ARBA" id="ARBA00022833"/>
    </source>
</evidence>
<evidence type="ECO:0000313" key="7">
    <source>
        <dbReference type="EMBL" id="AOW80017.1"/>
    </source>
</evidence>
<dbReference type="Gene3D" id="3.40.50.720">
    <property type="entry name" value="NAD(P)-binding Rossmann-like Domain"/>
    <property type="match status" value="1"/>
</dbReference>
<name>A0A1D8S3U5_9EURY</name>
<dbReference type="GO" id="GO:0016491">
    <property type="term" value="F:oxidoreductase activity"/>
    <property type="evidence" value="ECO:0007669"/>
    <property type="project" value="UniProtKB-KW"/>
</dbReference>
<dbReference type="Gene3D" id="3.90.180.10">
    <property type="entry name" value="Medium-chain alcohol dehydrogenases, catalytic domain"/>
    <property type="match status" value="2"/>
</dbReference>
<evidence type="ECO:0000259" key="6">
    <source>
        <dbReference type="Pfam" id="PF00107"/>
    </source>
</evidence>
<feature type="domain" description="Alcohol dehydrogenase-like C-terminal" evidence="6">
    <location>
        <begin position="158"/>
        <end position="274"/>
    </location>
</feature>
<keyword evidence="3" id="KW-0479">Metal-binding</keyword>
<reference evidence="7 8" key="1">
    <citation type="submission" date="2016-06" db="EMBL/GenBank/DDBJ databases">
        <title>Discovery of anaerobic lithoheterotrophic haloarchaeon capable of sulfur respiration by hydrogen and formate.</title>
        <authorList>
            <person name="Sorokin D.Y."/>
            <person name="Kublanov I.V."/>
            <person name="Roman P."/>
            <person name="Sinninghe Damste J.S."/>
            <person name="Golyshin P.N."/>
            <person name="Rojo D."/>
            <person name="Ciordia S."/>
            <person name="Mena Md.C."/>
            <person name="Ferrer M."/>
            <person name="Smedile F."/>
            <person name="Messina E."/>
            <person name="La Cono V."/>
            <person name="Yakimov M.M."/>
        </authorList>
    </citation>
    <scope>NUCLEOTIDE SEQUENCE [LARGE SCALE GENOMIC DNA]</scope>
    <source>
        <strain evidence="7 8">HTSR1</strain>
    </source>
</reference>
<dbReference type="SUPFAM" id="SSF50129">
    <property type="entry name" value="GroES-like"/>
    <property type="match status" value="1"/>
</dbReference>
<dbReference type="Proteomes" id="UP000185608">
    <property type="component" value="Chromosome"/>
</dbReference>
<dbReference type="KEGG" id="halh:HTSR_0831"/>
<organism evidence="7 8">
    <name type="scientific">Halodesulfurarchaeum formicicum</name>
    <dbReference type="NCBI Taxonomy" id="1873524"/>
    <lineage>
        <taxon>Archaea</taxon>
        <taxon>Methanobacteriati</taxon>
        <taxon>Methanobacteriota</taxon>
        <taxon>Stenosarchaea group</taxon>
        <taxon>Halobacteria</taxon>
        <taxon>Halobacteriales</taxon>
        <taxon>Halobacteriaceae</taxon>
        <taxon>Halodesulfurarchaeum</taxon>
    </lineage>
</organism>
<comment type="cofactor">
    <cofactor evidence="1">
        <name>Zn(2+)</name>
        <dbReference type="ChEBI" id="CHEBI:29105"/>
    </cofactor>
</comment>
<dbReference type="CDD" id="cd08255">
    <property type="entry name" value="2-desacetyl-2-hydroxyethyl_bacteriochlorophyllide_like"/>
    <property type="match status" value="1"/>
</dbReference>
<dbReference type="InterPro" id="IPR011032">
    <property type="entry name" value="GroES-like_sf"/>
</dbReference>
<dbReference type="STRING" id="1873524.HSR6_0858"/>
<protein>
    <submittedName>
        <fullName evidence="7">Alcohol dehydrogenase zinc-binding domain protein</fullName>
    </submittedName>
</protein>
<dbReference type="PANTHER" id="PTHR43350">
    <property type="entry name" value="NAD-DEPENDENT ALCOHOL DEHYDROGENASE"/>
    <property type="match status" value="1"/>
</dbReference>
<gene>
    <name evidence="7" type="ORF">HTSR_0831</name>
</gene>
<keyword evidence="5" id="KW-0560">Oxidoreductase</keyword>
<comment type="similarity">
    <text evidence="2">Belongs to the zinc-containing alcohol dehydrogenase family.</text>
</comment>
<evidence type="ECO:0000256" key="5">
    <source>
        <dbReference type="ARBA" id="ARBA00023002"/>
    </source>
</evidence>
<sequence length="340" mass="36834">MDRTSLYFTGPESVELRETSTTLSDSEVVVETQVSAISPGTELLIYRGEAPTDLPADESLDALDGDLSYPLRYGYASVGEVIETGSAVDEEWLGQTVMAFNPHETRFCARPSELIPVPEDVGPVEMAMYPTVETATNLILDGAPKIGERVAVFGAGVVGLSTIGILAGFPLSELLVVDPLSSRRDRAKEMGADTTVAPAELSTNRWSDLPGPDGADLVYEISGNPSALDQARALAGYDSRIIVGSWYGTKPTTLALGGEFHRDRISIESSQVSTLSPDLRGRWTYDRRTAVTLDNLESLPVESLITHHIPFEEAPEAYRLLDQHPAKALQVVLTYLHSNQ</sequence>
<dbReference type="InterPro" id="IPR013149">
    <property type="entry name" value="ADH-like_C"/>
</dbReference>
<dbReference type="PANTHER" id="PTHR43350:SF19">
    <property type="entry name" value="D-GULOSIDE 3-DEHYDROGENASE"/>
    <property type="match status" value="1"/>
</dbReference>
<dbReference type="SUPFAM" id="SSF51735">
    <property type="entry name" value="NAD(P)-binding Rossmann-fold domains"/>
    <property type="match status" value="1"/>
</dbReference>
<dbReference type="PATRIC" id="fig|1855411.3.peg.826"/>
<dbReference type="GeneID" id="29828840"/>
<dbReference type="GO" id="GO:0046872">
    <property type="term" value="F:metal ion binding"/>
    <property type="evidence" value="ECO:0007669"/>
    <property type="project" value="UniProtKB-KW"/>
</dbReference>
<keyword evidence="4" id="KW-0862">Zinc</keyword>
<dbReference type="EMBL" id="CP016070">
    <property type="protein sequence ID" value="AOW80017.1"/>
    <property type="molecule type" value="Genomic_DNA"/>
</dbReference>
<dbReference type="AlphaFoldDB" id="A0A1D8S3U5"/>
<evidence type="ECO:0000256" key="3">
    <source>
        <dbReference type="ARBA" id="ARBA00022723"/>
    </source>
</evidence>
<evidence type="ECO:0000313" key="8">
    <source>
        <dbReference type="Proteomes" id="UP000185608"/>
    </source>
</evidence>